<feature type="transmembrane region" description="Helical" evidence="2">
    <location>
        <begin position="51"/>
        <end position="73"/>
    </location>
</feature>
<feature type="transmembrane region" description="Helical" evidence="2">
    <location>
        <begin position="223"/>
        <end position="247"/>
    </location>
</feature>
<evidence type="ECO:0000313" key="4">
    <source>
        <dbReference type="Proteomes" id="UP000230304"/>
    </source>
</evidence>
<keyword evidence="2" id="KW-1133">Transmembrane helix</keyword>
<feature type="transmembrane region" description="Helical" evidence="2">
    <location>
        <begin position="119"/>
        <end position="137"/>
    </location>
</feature>
<feature type="transmembrane region" description="Helical" evidence="2">
    <location>
        <begin position="80"/>
        <end position="99"/>
    </location>
</feature>
<comment type="caution">
    <text evidence="3">The sequence shown here is derived from an EMBL/GenBank/DDBJ whole genome shotgun (WGS) entry which is preliminary data.</text>
</comment>
<feature type="region of interest" description="Disordered" evidence="1">
    <location>
        <begin position="1019"/>
        <end position="1049"/>
    </location>
</feature>
<protein>
    <submittedName>
        <fullName evidence="3">Uncharacterized protein</fullName>
    </submittedName>
</protein>
<evidence type="ECO:0000256" key="1">
    <source>
        <dbReference type="SAM" id="MobiDB-lite"/>
    </source>
</evidence>
<dbReference type="AlphaFoldDB" id="A0A2M7D757"/>
<evidence type="ECO:0000256" key="2">
    <source>
        <dbReference type="SAM" id="Phobius"/>
    </source>
</evidence>
<evidence type="ECO:0000313" key="3">
    <source>
        <dbReference type="EMBL" id="PIV41665.1"/>
    </source>
</evidence>
<dbReference type="EMBL" id="PEUA01000072">
    <property type="protein sequence ID" value="PIV41665.1"/>
    <property type="molecule type" value="Genomic_DNA"/>
</dbReference>
<keyword evidence="2" id="KW-0472">Membrane</keyword>
<feature type="transmembrane region" description="Helical" evidence="2">
    <location>
        <begin position="253"/>
        <end position="271"/>
    </location>
</feature>
<proteinExistence type="predicted"/>
<feature type="compositionally biased region" description="Basic and acidic residues" evidence="1">
    <location>
        <begin position="1040"/>
        <end position="1049"/>
    </location>
</feature>
<keyword evidence="2" id="KW-0812">Transmembrane</keyword>
<dbReference type="Proteomes" id="UP000230304">
    <property type="component" value="Unassembled WGS sequence"/>
</dbReference>
<reference evidence="4" key="1">
    <citation type="submission" date="2017-09" db="EMBL/GenBank/DDBJ databases">
        <title>Depth-based differentiation of microbial function through sediment-hosted aquifers and enrichment of novel symbionts in the deep terrestrial subsurface.</title>
        <authorList>
            <person name="Probst A.J."/>
            <person name="Ladd B."/>
            <person name="Jarett J.K."/>
            <person name="Geller-Mcgrath D.E."/>
            <person name="Sieber C.M.K."/>
            <person name="Emerson J.B."/>
            <person name="Anantharaman K."/>
            <person name="Thomas B.C."/>
            <person name="Malmstrom R."/>
            <person name="Stieglmeier M."/>
            <person name="Klingl A."/>
            <person name="Woyke T."/>
            <person name="Ryan C.M."/>
            <person name="Banfield J.F."/>
        </authorList>
    </citation>
    <scope>NUCLEOTIDE SEQUENCE [LARGE SCALE GENOMIC DNA]</scope>
</reference>
<feature type="region of interest" description="Disordered" evidence="1">
    <location>
        <begin position="559"/>
        <end position="582"/>
    </location>
</feature>
<dbReference type="InterPro" id="IPR045782">
    <property type="entry name" value="TrbL_3"/>
</dbReference>
<feature type="compositionally biased region" description="Basic and acidic residues" evidence="1">
    <location>
        <begin position="1019"/>
        <end position="1033"/>
    </location>
</feature>
<feature type="transmembrane region" description="Helical" evidence="2">
    <location>
        <begin position="149"/>
        <end position="174"/>
    </location>
</feature>
<dbReference type="Pfam" id="PF19590">
    <property type="entry name" value="TrbL_3"/>
    <property type="match status" value="1"/>
</dbReference>
<feature type="transmembrane region" description="Helical" evidence="2">
    <location>
        <begin position="291"/>
        <end position="315"/>
    </location>
</feature>
<gene>
    <name evidence="3" type="ORF">COS26_03255</name>
</gene>
<accession>A0A2M7D757</accession>
<name>A0A2M7D757_9BACT</name>
<sequence>MAKLFKIISQNKKTLLIMLGVGLVFSLLPLHNAQAAWWDDLIGGIINVGTYITSLPFRIIVFAIALGLFIVALVVGFVQFLITALLNWFIGTFLQIGITPANPATPQFVNLGWTFSRDFVNMLFILILVFIGLATILKLKEYESKKTLPLLIIIAILINFSGVIVGFIVDLGNIVTYFFLHNTTVSNISNVWDLAWNYFSSSVVTTFTALGNPLDVISMAVGIVVYGLILLFFFVFASFIYFVITLIFFFRSIALWILMVLAPFAFACYILPPTKKWWSEWWQQLIQWSIIGVPIGLFLFLSNAIMSGGAIFSSAPTWSNPGEMPSSVTEPIQNLVINILTPVTALVFLGVGIMLSMRMAPSGASGIINLGKKAGMAAGAWAGRRGLAAAREKVPESWRERMKSLSVSKNPEWGKDRKGILGYAMKRTAGVAGFAQRGMGGLGTKAVIDGEKSVASKAEEEASKRDAADNMKALRQAGSKAERMGIIKAMMAKKQMRDAMDEDTFGKNVLTGDEVFDAYKKASQLKDGDAAEDMEFSFIHMQGMADKMAGLVDAETASSIKEGDRTGKQYGRPSGLSEDDIKKGYTSYKDKVIRSAKTTDDMKKFNKSLWKQDDAIESALHFDRGQITAATMQFGRNFSDPLQAAADAKGKGWFYAINPVTGKMRSPYLPKYFASTAAQGIYMPLEGAEDPNAIKTIERDARKKQKLYLERELTTATGARAATIKSDIAHIETEERKEREKMAAPKIEEEIPLAVQIKSAGGGRKTILKRALARRPNNIQTLENKISGFDDNIAQNEKTAREATEEIHRMLRIEKLRETDQPVINKRNEIESLAKQLETMQNDRKTNMETWHAMMDAWRSQSPESFIGQDIIRLREEEKVANAALTKMKTLGKPKSVIERATKDLERIKDVGRSKESELILHLRSKDTNLPAWEKTIVDNILNSGPQTPGEKLYYEDLRKGTVALETAWTKRILAETPIVKKVAKPVIKTVRKAGGVAVRAGKKGLRAGVGAGLKAKESAEKLAKKVTPERTQRKQKMKNIIEEEKESS</sequence>
<feature type="transmembrane region" description="Helical" evidence="2">
    <location>
        <begin position="335"/>
        <end position="355"/>
    </location>
</feature>
<organism evidence="3 4">
    <name type="scientific">Candidatus Nealsonbacteria bacterium CG02_land_8_20_14_3_00_40_11</name>
    <dbReference type="NCBI Taxonomy" id="1974700"/>
    <lineage>
        <taxon>Bacteria</taxon>
        <taxon>Candidatus Nealsoniibacteriota</taxon>
    </lineage>
</organism>